<organism evidence="6 7">
    <name type="scientific">Thiorhodococcus minor</name>
    <dbReference type="NCBI Taxonomy" id="57489"/>
    <lineage>
        <taxon>Bacteria</taxon>
        <taxon>Pseudomonadati</taxon>
        <taxon>Pseudomonadota</taxon>
        <taxon>Gammaproteobacteria</taxon>
        <taxon>Chromatiales</taxon>
        <taxon>Chromatiaceae</taxon>
        <taxon>Thiorhodococcus</taxon>
    </lineage>
</organism>
<dbReference type="AlphaFoldDB" id="A0A6M0K5A0"/>
<keyword evidence="3" id="KW-0963">Cytoplasm</keyword>
<keyword evidence="4" id="KW-0051">Antiviral defense</keyword>
<dbReference type="NCBIfam" id="TIGR01881">
    <property type="entry name" value="cas_Cmr5"/>
    <property type="match status" value="1"/>
</dbReference>
<dbReference type="EMBL" id="JAAIJQ010000090">
    <property type="protein sequence ID" value="NEV64434.1"/>
    <property type="molecule type" value="Genomic_DNA"/>
</dbReference>
<dbReference type="CDD" id="cd09749">
    <property type="entry name" value="Cmr5_III-B"/>
    <property type="match status" value="1"/>
</dbReference>
<evidence type="ECO:0000256" key="2">
    <source>
        <dbReference type="ARBA" id="ARBA00006161"/>
    </source>
</evidence>
<dbReference type="RefSeq" id="WP_164455172.1">
    <property type="nucleotide sequence ID" value="NZ_JAAIJQ010000090.1"/>
</dbReference>
<keyword evidence="7" id="KW-1185">Reference proteome</keyword>
<evidence type="ECO:0000313" key="6">
    <source>
        <dbReference type="EMBL" id="NEV64434.1"/>
    </source>
</evidence>
<gene>
    <name evidence="6" type="primary">cmr5</name>
    <name evidence="6" type="ORF">G3446_21585</name>
</gene>
<dbReference type="SUPFAM" id="SSF158568">
    <property type="entry name" value="AF1862-like"/>
    <property type="match status" value="1"/>
</dbReference>
<sequence length="128" mass="14409">MTMNQTLDQQRAAFAWEVASAGMSRHQDDYKRLAKGSPALIMTSGLMPTLAFYASKKGAADALLDDLIRWLSERIWRQSLHQGQGSRVFGELMKQLQSADTATYLHATDEALEILKWIRQFVDAVSHP</sequence>
<evidence type="ECO:0000256" key="4">
    <source>
        <dbReference type="ARBA" id="ARBA00023118"/>
    </source>
</evidence>
<accession>A0A6M0K5A0</accession>
<comment type="caution">
    <text evidence="6">The sequence shown here is derived from an EMBL/GenBank/DDBJ whole genome shotgun (WGS) entry which is preliminary data.</text>
</comment>
<proteinExistence type="inferred from homology"/>
<protein>
    <recommendedName>
        <fullName evidence="5">CRISPR type III-B/RAMP module-associated protein Cmr5</fullName>
    </recommendedName>
</protein>
<dbReference type="Gene3D" id="1.10.520.30">
    <property type="entry name" value="AF1862-like domain"/>
    <property type="match status" value="1"/>
</dbReference>
<dbReference type="GO" id="GO:0051607">
    <property type="term" value="P:defense response to virus"/>
    <property type="evidence" value="ECO:0007669"/>
    <property type="project" value="UniProtKB-KW"/>
</dbReference>
<reference evidence="6 7" key="1">
    <citation type="submission" date="2020-02" db="EMBL/GenBank/DDBJ databases">
        <title>Genome sequences of Thiorhodococcus mannitoliphagus and Thiorhodococcus minor, purple sulfur photosynthetic bacteria in the gammaproteobacterial family, Chromatiaceae.</title>
        <authorList>
            <person name="Aviles F.A."/>
            <person name="Meyer T.E."/>
            <person name="Kyndt J.A."/>
        </authorList>
    </citation>
    <scope>NUCLEOTIDE SEQUENCE [LARGE SCALE GENOMIC DNA]</scope>
    <source>
        <strain evidence="6 7">DSM 11518</strain>
    </source>
</reference>
<evidence type="ECO:0000256" key="3">
    <source>
        <dbReference type="ARBA" id="ARBA00022490"/>
    </source>
</evidence>
<evidence type="ECO:0000256" key="1">
    <source>
        <dbReference type="ARBA" id="ARBA00004496"/>
    </source>
</evidence>
<comment type="similarity">
    <text evidence="2">Belongs to the CRISPR system Cmr5 family.</text>
</comment>
<dbReference type="InterPro" id="IPR010160">
    <property type="entry name" value="CRISPR-assoc_prot_Cmr5"/>
</dbReference>
<name>A0A6M0K5A0_9GAMM</name>
<dbReference type="Proteomes" id="UP000483379">
    <property type="component" value="Unassembled WGS sequence"/>
</dbReference>
<dbReference type="GO" id="GO:0005737">
    <property type="term" value="C:cytoplasm"/>
    <property type="evidence" value="ECO:0007669"/>
    <property type="project" value="UniProtKB-SubCell"/>
</dbReference>
<comment type="subcellular location">
    <subcellularLocation>
        <location evidence="1">Cytoplasm</location>
    </subcellularLocation>
</comment>
<evidence type="ECO:0000313" key="7">
    <source>
        <dbReference type="Proteomes" id="UP000483379"/>
    </source>
</evidence>
<evidence type="ECO:0000256" key="5">
    <source>
        <dbReference type="ARBA" id="ARBA00030001"/>
    </source>
</evidence>
<dbReference type="InterPro" id="IPR023101">
    <property type="entry name" value="AF1862-like_dom_sf"/>
</dbReference>
<dbReference type="Pfam" id="PF09701">
    <property type="entry name" value="Cas_Cmr5"/>
    <property type="match status" value="1"/>
</dbReference>